<proteinExistence type="inferred from homology"/>
<dbReference type="GO" id="GO:0016616">
    <property type="term" value="F:oxidoreductase activity, acting on the CH-OH group of donors, NAD or NADP as acceptor"/>
    <property type="evidence" value="ECO:0007669"/>
    <property type="project" value="InterPro"/>
</dbReference>
<dbReference type="SUPFAM" id="SSF52283">
    <property type="entry name" value="Formate/glycerate dehydrogenase catalytic domain-like"/>
    <property type="match status" value="1"/>
</dbReference>
<dbReference type="AlphaFoldDB" id="A0A1G2QHT5"/>
<reference evidence="5 6" key="1">
    <citation type="journal article" date="2016" name="Nat. Commun.">
        <title>Thousands of microbial genomes shed light on interconnected biogeochemical processes in an aquifer system.</title>
        <authorList>
            <person name="Anantharaman K."/>
            <person name="Brown C.T."/>
            <person name="Hug L.A."/>
            <person name="Sharon I."/>
            <person name="Castelle C.J."/>
            <person name="Probst A.J."/>
            <person name="Thomas B.C."/>
            <person name="Singh A."/>
            <person name="Wilkins M.J."/>
            <person name="Karaoz U."/>
            <person name="Brodie E.L."/>
            <person name="Williams K.H."/>
            <person name="Hubbard S.S."/>
            <person name="Banfield J.F."/>
        </authorList>
    </citation>
    <scope>NUCLEOTIDE SEQUENCE [LARGE SCALE GENOMIC DNA]</scope>
</reference>
<dbReference type="InterPro" id="IPR036291">
    <property type="entry name" value="NAD(P)-bd_dom_sf"/>
</dbReference>
<evidence type="ECO:0000256" key="3">
    <source>
        <dbReference type="ARBA" id="ARBA00023027"/>
    </source>
</evidence>
<evidence type="ECO:0000313" key="6">
    <source>
        <dbReference type="Proteomes" id="UP000177838"/>
    </source>
</evidence>
<comment type="caution">
    <text evidence="5">The sequence shown here is derived from an EMBL/GenBank/DDBJ whole genome shotgun (WGS) entry which is preliminary data.</text>
</comment>
<accession>A0A1G2QHT5</accession>
<protein>
    <recommendedName>
        <fullName evidence="4">D-isomer specific 2-hydroxyacid dehydrogenase NAD-binding domain-containing protein</fullName>
    </recommendedName>
</protein>
<dbReference type="Gene3D" id="3.40.50.720">
    <property type="entry name" value="NAD(P)-binding Rossmann-like Domain"/>
    <property type="match status" value="3"/>
</dbReference>
<dbReference type="InterPro" id="IPR006140">
    <property type="entry name" value="D-isomer_DH_NAD-bd"/>
</dbReference>
<dbReference type="Pfam" id="PF02826">
    <property type="entry name" value="2-Hacid_dh_C"/>
    <property type="match status" value="1"/>
</dbReference>
<dbReference type="GO" id="GO:0051287">
    <property type="term" value="F:NAD binding"/>
    <property type="evidence" value="ECO:0007669"/>
    <property type="project" value="InterPro"/>
</dbReference>
<dbReference type="STRING" id="1802439.A2589_00525"/>
<gene>
    <name evidence="5" type="ORF">A2589_00525</name>
</gene>
<organism evidence="5 6">
    <name type="scientific">Candidatus Vogelbacteria bacterium RIFOXYD1_FULL_46_19</name>
    <dbReference type="NCBI Taxonomy" id="1802439"/>
    <lineage>
        <taxon>Bacteria</taxon>
        <taxon>Candidatus Vogeliibacteriota</taxon>
    </lineage>
</organism>
<keyword evidence="3" id="KW-0520">NAD</keyword>
<keyword evidence="2" id="KW-0560">Oxidoreductase</keyword>
<comment type="similarity">
    <text evidence="1">Belongs to the D-isomer specific 2-hydroxyacid dehydrogenase family.</text>
</comment>
<feature type="domain" description="D-isomer specific 2-hydroxyacid dehydrogenase NAD-binding" evidence="4">
    <location>
        <begin position="307"/>
        <end position="431"/>
    </location>
</feature>
<evidence type="ECO:0000256" key="1">
    <source>
        <dbReference type="ARBA" id="ARBA00005854"/>
    </source>
</evidence>
<dbReference type="Proteomes" id="UP000177838">
    <property type="component" value="Unassembled WGS sequence"/>
</dbReference>
<name>A0A1G2QHT5_9BACT</name>
<evidence type="ECO:0000259" key="4">
    <source>
        <dbReference type="Pfam" id="PF02826"/>
    </source>
</evidence>
<dbReference type="InterPro" id="IPR050418">
    <property type="entry name" value="D-iso_2-hydroxyacid_DH_PdxB"/>
</dbReference>
<sequence>MINLAKKFNKVVILDTVIFYPEHRKLLNSISREVIEYPSSLPASLEKDYENNPGVFTGKKCYTEIATDNIPLQLLMSRVEGADVIISCWTNIPDEILKLNPQLKLVIFWTHEKEHRINTLLAKKLGIEVTNIPDYGTESVSEVVFAGLFSLITRNFPTTFTSTKNQEEVSHTIINHLFGFFRKLSSNEKNTRRGKFVHHFHKIGQVKFDFSERNMEDLIPEKLLQNRKVGFLNMQGLNVTIERLTALGVICEQYQLTESTLASYFKFLTDNEIIFYEAKNINLFDLNKSQILFGDKLVDVSNLVSSTYSFNGKTFGIVGLGRIGFLVAKIATGMGFKVIYYSKTRKVDLEKTLGIKYSTLEKMSEIADIISINLPAHHAENTLNEKLILKMKPGVIVINTADGNAIDQQALTSQMINNNILAFLDVYPGLPRKDILGLPIRDKTDWKISHELSNHILTYRAGWKTQESIRVKTYKLLGNMVDYLLKNNI</sequence>
<dbReference type="PANTHER" id="PTHR43761:SF1">
    <property type="entry name" value="D-ISOMER SPECIFIC 2-HYDROXYACID DEHYDROGENASE CATALYTIC DOMAIN-CONTAINING PROTEIN-RELATED"/>
    <property type="match status" value="1"/>
</dbReference>
<dbReference type="SUPFAM" id="SSF51735">
    <property type="entry name" value="NAD(P)-binding Rossmann-fold domains"/>
    <property type="match status" value="1"/>
</dbReference>
<dbReference type="EMBL" id="MHTK01000002">
    <property type="protein sequence ID" value="OHA60150.1"/>
    <property type="molecule type" value="Genomic_DNA"/>
</dbReference>
<evidence type="ECO:0000313" key="5">
    <source>
        <dbReference type="EMBL" id="OHA60150.1"/>
    </source>
</evidence>
<dbReference type="PANTHER" id="PTHR43761">
    <property type="entry name" value="D-ISOMER SPECIFIC 2-HYDROXYACID DEHYDROGENASE FAMILY PROTEIN (AFU_ORTHOLOGUE AFUA_1G13630)"/>
    <property type="match status" value="1"/>
</dbReference>
<evidence type="ECO:0000256" key="2">
    <source>
        <dbReference type="ARBA" id="ARBA00023002"/>
    </source>
</evidence>